<dbReference type="SUPFAM" id="SSF56784">
    <property type="entry name" value="HAD-like"/>
    <property type="match status" value="1"/>
</dbReference>
<evidence type="ECO:0000256" key="1">
    <source>
        <dbReference type="ARBA" id="ARBA00022801"/>
    </source>
</evidence>
<dbReference type="Gene3D" id="3.40.50.1000">
    <property type="entry name" value="HAD superfamily/HAD-like"/>
    <property type="match status" value="1"/>
</dbReference>
<keyword evidence="1 3" id="KW-0378">Hydrolase</keyword>
<dbReference type="InterPro" id="IPR051400">
    <property type="entry name" value="HAD-like_hydrolase"/>
</dbReference>
<dbReference type="PANTHER" id="PTHR46470">
    <property type="entry name" value="N-ACYLNEURAMINATE-9-PHOSPHATASE"/>
    <property type="match status" value="1"/>
</dbReference>
<dbReference type="InterPro" id="IPR023214">
    <property type="entry name" value="HAD_sf"/>
</dbReference>
<reference evidence="3 4" key="1">
    <citation type="submission" date="2016-10" db="EMBL/GenBank/DDBJ databases">
        <authorList>
            <person name="de Groot N.N."/>
        </authorList>
    </citation>
    <scope>NUCLEOTIDE SEQUENCE [LARGE SCALE GENOMIC DNA]</scope>
    <source>
        <strain evidence="3 4">MP1X4</strain>
    </source>
</reference>
<accession>A0A1H2BPD0</accession>
<evidence type="ECO:0000256" key="2">
    <source>
        <dbReference type="ARBA" id="ARBA00022842"/>
    </source>
</evidence>
<dbReference type="SFLD" id="SFLDG01129">
    <property type="entry name" value="C1.5:_HAD__Beta-PGM__Phosphata"/>
    <property type="match status" value="1"/>
</dbReference>
<dbReference type="GO" id="GO:0016787">
    <property type="term" value="F:hydrolase activity"/>
    <property type="evidence" value="ECO:0007669"/>
    <property type="project" value="UniProtKB-KW"/>
</dbReference>
<dbReference type="SFLD" id="SFLDS00003">
    <property type="entry name" value="Haloacid_Dehalogenase"/>
    <property type="match status" value="1"/>
</dbReference>
<dbReference type="EMBL" id="LT629740">
    <property type="protein sequence ID" value="SDT60155.1"/>
    <property type="molecule type" value="Genomic_DNA"/>
</dbReference>
<protein>
    <submittedName>
        <fullName evidence="3">Putative hydrolase of the HAD superfamily</fullName>
    </submittedName>
</protein>
<dbReference type="STRING" id="652787.SAMN05216490_4257"/>
<evidence type="ECO:0000313" key="3">
    <source>
        <dbReference type="EMBL" id="SDT60155.1"/>
    </source>
</evidence>
<dbReference type="Pfam" id="PF00702">
    <property type="entry name" value="Hydrolase"/>
    <property type="match status" value="1"/>
</dbReference>
<keyword evidence="4" id="KW-1185">Reference proteome</keyword>
<dbReference type="InterPro" id="IPR036412">
    <property type="entry name" value="HAD-like_sf"/>
</dbReference>
<dbReference type="RefSeq" id="WP_091377802.1">
    <property type="nucleotide sequence ID" value="NZ_LT629740.1"/>
</dbReference>
<proteinExistence type="predicted"/>
<dbReference type="Proteomes" id="UP000199679">
    <property type="component" value="Chromosome I"/>
</dbReference>
<keyword evidence="2" id="KW-0460">Magnesium</keyword>
<dbReference type="OrthoDB" id="7059729at2"/>
<organism evidence="3 4">
    <name type="scientific">Mucilaginibacter mallensis</name>
    <dbReference type="NCBI Taxonomy" id="652787"/>
    <lineage>
        <taxon>Bacteria</taxon>
        <taxon>Pseudomonadati</taxon>
        <taxon>Bacteroidota</taxon>
        <taxon>Sphingobacteriia</taxon>
        <taxon>Sphingobacteriales</taxon>
        <taxon>Sphingobacteriaceae</taxon>
        <taxon>Mucilaginibacter</taxon>
    </lineage>
</organism>
<evidence type="ECO:0000313" key="4">
    <source>
        <dbReference type="Proteomes" id="UP000199679"/>
    </source>
</evidence>
<sequence>MKKALIFDLDNTVYPVASIGAQLFESVYALLEQKLDSDTYKKVQEDVTRMPFQKVAKIYAFSEDLKQDSLQLLRGLRCDEAIEPYEDYLQTKDLKIDKFLVTIGFTELQLSKIRQLQIENDFKEIYIVDPDKSAITKRDIFQQIKEKYNYTFDEMLVIGDDPESEIAAATVLGIDTYLYDPEKRHSATNAVHHSDSFTGLKDILN</sequence>
<dbReference type="Gene3D" id="1.10.150.520">
    <property type="match status" value="1"/>
</dbReference>
<name>A0A1H2BPD0_MUCMA</name>
<dbReference type="AlphaFoldDB" id="A0A1H2BPD0"/>
<gene>
    <name evidence="3" type="ORF">SAMN05216490_4257</name>
</gene>